<keyword evidence="6" id="KW-1185">Reference proteome</keyword>
<dbReference type="GO" id="GO:0003700">
    <property type="term" value="F:DNA-binding transcription factor activity"/>
    <property type="evidence" value="ECO:0007669"/>
    <property type="project" value="InterPro"/>
</dbReference>
<dbReference type="InterPro" id="IPR051081">
    <property type="entry name" value="HTH_MetalResp_TranReg"/>
</dbReference>
<dbReference type="SUPFAM" id="SSF46785">
    <property type="entry name" value="Winged helix' DNA-binding domain"/>
    <property type="match status" value="1"/>
</dbReference>
<evidence type="ECO:0000259" key="4">
    <source>
        <dbReference type="PROSITE" id="PS50987"/>
    </source>
</evidence>
<dbReference type="PROSITE" id="PS50987">
    <property type="entry name" value="HTH_ARSR_2"/>
    <property type="match status" value="1"/>
</dbReference>
<reference evidence="5" key="1">
    <citation type="journal article" date="2014" name="Int. J. Syst. Evol. Microbiol.">
        <title>Complete genome sequence of Corynebacterium casei LMG S-19264T (=DSM 44701T), isolated from a smear-ripened cheese.</title>
        <authorList>
            <consortium name="US DOE Joint Genome Institute (JGI-PGF)"/>
            <person name="Walter F."/>
            <person name="Albersmeier A."/>
            <person name="Kalinowski J."/>
            <person name="Ruckert C."/>
        </authorList>
    </citation>
    <scope>NUCLEOTIDE SEQUENCE</scope>
    <source>
        <strain evidence="5">CGMCC 1.12153</strain>
    </source>
</reference>
<sequence length="195" mass="23385">MQLDKMVNFYKSVGDPTRLRIVSLLKNGPLHGQAIAHKLGLRAPTITHHIKKLRETGMLYSRRDKNTIYYYLDEKRLEFMATAILRLGDDEVKQKELDVTDTEQVKILRNFINREGTLRQMPSQLKKKLVVLSYYVQGLEKGKVYSEKEINEYIKEFYNDYATVRREWIMQQFMYRENNQYERNPEEMWPVVVKR</sequence>
<dbReference type="Pfam" id="PF01022">
    <property type="entry name" value="HTH_5"/>
    <property type="match status" value="1"/>
</dbReference>
<keyword evidence="2" id="KW-0238">DNA-binding</keyword>
<comment type="caution">
    <text evidence="5">The sequence shown here is derived from an EMBL/GenBank/DDBJ whole genome shotgun (WGS) entry which is preliminary data.</text>
</comment>
<dbReference type="RefSeq" id="WP_188376288.1">
    <property type="nucleotide sequence ID" value="NZ_BMEL01000001.1"/>
</dbReference>
<dbReference type="Gene3D" id="1.10.10.10">
    <property type="entry name" value="Winged helix-like DNA-binding domain superfamily/Winged helix DNA-binding domain"/>
    <property type="match status" value="1"/>
</dbReference>
<feature type="domain" description="HTH arsR-type" evidence="4">
    <location>
        <begin position="1"/>
        <end position="92"/>
    </location>
</feature>
<dbReference type="SMART" id="SM00418">
    <property type="entry name" value="HTH_ARSR"/>
    <property type="match status" value="1"/>
</dbReference>
<evidence type="ECO:0000313" key="5">
    <source>
        <dbReference type="EMBL" id="GGF12708.1"/>
    </source>
</evidence>
<keyword evidence="1" id="KW-0805">Transcription regulation</keyword>
<dbReference type="InterPro" id="IPR011991">
    <property type="entry name" value="ArsR-like_HTH"/>
</dbReference>
<dbReference type="InterPro" id="IPR036390">
    <property type="entry name" value="WH_DNA-bd_sf"/>
</dbReference>
<proteinExistence type="predicted"/>
<dbReference type="Proteomes" id="UP000660110">
    <property type="component" value="Unassembled WGS sequence"/>
</dbReference>
<dbReference type="InterPro" id="IPR018656">
    <property type="entry name" value="DUF2087"/>
</dbReference>
<dbReference type="CDD" id="cd00090">
    <property type="entry name" value="HTH_ARSR"/>
    <property type="match status" value="1"/>
</dbReference>
<gene>
    <name evidence="5" type="ORF">GCM10010954_09320</name>
</gene>
<dbReference type="AlphaFoldDB" id="A0A917AZZ2"/>
<dbReference type="GO" id="GO:0003677">
    <property type="term" value="F:DNA binding"/>
    <property type="evidence" value="ECO:0007669"/>
    <property type="project" value="UniProtKB-KW"/>
</dbReference>
<accession>A0A917AZZ2</accession>
<dbReference type="InterPro" id="IPR036388">
    <property type="entry name" value="WH-like_DNA-bd_sf"/>
</dbReference>
<dbReference type="EMBL" id="BMEL01000001">
    <property type="protein sequence ID" value="GGF12708.1"/>
    <property type="molecule type" value="Genomic_DNA"/>
</dbReference>
<name>A0A917AZZ2_HALAA</name>
<protein>
    <recommendedName>
        <fullName evidence="4">HTH arsR-type domain-containing protein</fullName>
    </recommendedName>
</protein>
<dbReference type="PRINTS" id="PR00778">
    <property type="entry name" value="HTHARSR"/>
</dbReference>
<organism evidence="5 6">
    <name type="scientific">Halobacillus andaensis</name>
    <dbReference type="NCBI Taxonomy" id="1176239"/>
    <lineage>
        <taxon>Bacteria</taxon>
        <taxon>Bacillati</taxon>
        <taxon>Bacillota</taxon>
        <taxon>Bacilli</taxon>
        <taxon>Bacillales</taxon>
        <taxon>Bacillaceae</taxon>
        <taxon>Halobacillus</taxon>
    </lineage>
</organism>
<evidence type="ECO:0000313" key="6">
    <source>
        <dbReference type="Proteomes" id="UP000660110"/>
    </source>
</evidence>
<keyword evidence="3" id="KW-0804">Transcription</keyword>
<dbReference type="NCBIfam" id="NF033788">
    <property type="entry name" value="HTH_metalloreg"/>
    <property type="match status" value="1"/>
</dbReference>
<evidence type="ECO:0000256" key="1">
    <source>
        <dbReference type="ARBA" id="ARBA00023015"/>
    </source>
</evidence>
<dbReference type="PANTHER" id="PTHR33154:SF33">
    <property type="entry name" value="TRANSCRIPTIONAL REPRESSOR SDPR"/>
    <property type="match status" value="1"/>
</dbReference>
<evidence type="ECO:0000256" key="2">
    <source>
        <dbReference type="ARBA" id="ARBA00023125"/>
    </source>
</evidence>
<dbReference type="InterPro" id="IPR001845">
    <property type="entry name" value="HTH_ArsR_DNA-bd_dom"/>
</dbReference>
<reference evidence="5" key="2">
    <citation type="submission" date="2020-09" db="EMBL/GenBank/DDBJ databases">
        <authorList>
            <person name="Sun Q."/>
            <person name="Zhou Y."/>
        </authorList>
    </citation>
    <scope>NUCLEOTIDE SEQUENCE</scope>
    <source>
        <strain evidence="5">CGMCC 1.12153</strain>
    </source>
</reference>
<dbReference type="Pfam" id="PF09860">
    <property type="entry name" value="DUF2087"/>
    <property type="match status" value="1"/>
</dbReference>
<evidence type="ECO:0000256" key="3">
    <source>
        <dbReference type="ARBA" id="ARBA00023163"/>
    </source>
</evidence>
<dbReference type="PANTHER" id="PTHR33154">
    <property type="entry name" value="TRANSCRIPTIONAL REGULATOR, ARSR FAMILY"/>
    <property type="match status" value="1"/>
</dbReference>